<reference evidence="13" key="2">
    <citation type="submission" date="2020-05" db="UniProtKB">
        <authorList>
            <consortium name="EnsemblMetazoa"/>
        </authorList>
    </citation>
    <scope>IDENTIFICATION</scope>
    <source>
        <strain evidence="13">Ngousso</strain>
    </source>
</reference>
<keyword evidence="8 11" id="KW-0498">Mitosis</keyword>
<organism evidence="13 14">
    <name type="scientific">Anopheles coluzzii</name>
    <name type="common">African malaria mosquito</name>
    <dbReference type="NCBI Taxonomy" id="1518534"/>
    <lineage>
        <taxon>Eukaryota</taxon>
        <taxon>Metazoa</taxon>
        <taxon>Ecdysozoa</taxon>
        <taxon>Arthropoda</taxon>
        <taxon>Hexapoda</taxon>
        <taxon>Insecta</taxon>
        <taxon>Pterygota</taxon>
        <taxon>Neoptera</taxon>
        <taxon>Endopterygota</taxon>
        <taxon>Diptera</taxon>
        <taxon>Nematocera</taxon>
        <taxon>Culicoidea</taxon>
        <taxon>Culicidae</taxon>
        <taxon>Anophelinae</taxon>
        <taxon>Anopheles</taxon>
    </lineage>
</organism>
<evidence type="ECO:0000256" key="12">
    <source>
        <dbReference type="SAM" id="MobiDB-lite"/>
    </source>
</evidence>
<dbReference type="Pfam" id="PF05786">
    <property type="entry name" value="Cnd2"/>
    <property type="match status" value="1"/>
</dbReference>
<dbReference type="Proteomes" id="UP001105220">
    <property type="component" value="Unplaced"/>
</dbReference>
<feature type="region of interest" description="Disordered" evidence="12">
    <location>
        <begin position="25"/>
        <end position="51"/>
    </location>
</feature>
<dbReference type="InterPro" id="IPR022816">
    <property type="entry name" value="Condensin_barren_su2"/>
</dbReference>
<evidence type="ECO:0000256" key="8">
    <source>
        <dbReference type="ARBA" id="ARBA00022776"/>
    </source>
</evidence>
<evidence type="ECO:0000313" key="14">
    <source>
        <dbReference type="Proteomes" id="UP001105220"/>
    </source>
</evidence>
<dbReference type="VEuPathDB" id="VectorBase:ACMO_000515"/>
<dbReference type="VEuPathDB" id="VectorBase:ACON2_036270"/>
<evidence type="ECO:0000256" key="11">
    <source>
        <dbReference type="PIRNR" id="PIRNR017126"/>
    </source>
</evidence>
<dbReference type="GO" id="GO:0005737">
    <property type="term" value="C:cytoplasm"/>
    <property type="evidence" value="ECO:0007669"/>
    <property type="project" value="UniProtKB-SubCell"/>
</dbReference>
<dbReference type="GO" id="GO:0003682">
    <property type="term" value="F:chromatin binding"/>
    <property type="evidence" value="ECO:0007669"/>
    <property type="project" value="TreeGrafter"/>
</dbReference>
<protein>
    <recommendedName>
        <fullName evidence="4 11">Condensin complex subunit 2</fullName>
    </recommendedName>
</protein>
<evidence type="ECO:0000256" key="2">
    <source>
        <dbReference type="ARBA" id="ARBA00004496"/>
    </source>
</evidence>
<feature type="compositionally biased region" description="Low complexity" evidence="12">
    <location>
        <begin position="448"/>
        <end position="458"/>
    </location>
</feature>
<evidence type="ECO:0000256" key="1">
    <source>
        <dbReference type="ARBA" id="ARBA00004286"/>
    </source>
</evidence>
<evidence type="ECO:0000256" key="5">
    <source>
        <dbReference type="ARBA" id="ARBA00022454"/>
    </source>
</evidence>
<dbReference type="PANTHER" id="PTHR13108">
    <property type="entry name" value="CONDENSIN COMPLEX SUBUNIT 2"/>
    <property type="match status" value="1"/>
</dbReference>
<evidence type="ECO:0000256" key="3">
    <source>
        <dbReference type="ARBA" id="ARBA00009471"/>
    </source>
</evidence>
<evidence type="ECO:0000256" key="6">
    <source>
        <dbReference type="ARBA" id="ARBA00022490"/>
    </source>
</evidence>
<evidence type="ECO:0000256" key="4">
    <source>
        <dbReference type="ARBA" id="ARBA00016065"/>
    </source>
</evidence>
<name>A0A6E8W571_ANOCL</name>
<keyword evidence="7 11" id="KW-0132">Cell division</keyword>
<comment type="similarity">
    <text evidence="3 11">Belongs to the CND2 (condensin subunit 2) family.</text>
</comment>
<sequence>MSSFTSTPLRKSDASRLFRTPQSVVVREAANDDEAERRSRRSEVTLNESTSAVEENENIKMCLKLYSDNKMSKENAWSLTIIDSFATLMSRHSKSLQNFQVAGSTLEASTKVYGLRVDSVHTDVMRMCSELTRQTARAMNNNAADQDDEEAGGEGNAGDQSMAEGGEGGGNKENEQTVTQQPKARKKRTRKVVSTITKSKDSINGPLDTNPFMDPFFAKLNSVVGDVNSSSRLMQNIVPTKQSELRLGMDYAFWDPAPSPELDLDGVPEAYEGLECSTMRFLPLGPNNLLRTLRSGYLITDAPAEADEDEEDARTNRTSLDAHMDDVEARDHSAALLNRSALDVHFDINAEVEPVPSGDAFILDYDAKDIDGNDDFAEDDELALEQCKGLMRKTVVIEDMRPLDTTSSHLEYSYRPLDNISQFWAGPAHWKFKRSMRPRSTMAPPPSDTASQTSSTTAKGRAVGRRKKTFEPDTLDDVLSVTETLFQEYNPNRPIRGITHLKSLVCKKWESKKLKLPTDYKIDPKRFDLYKYARGLSMPDYGAPNHAPSEEYNCDGGDDQISCSNDTVRNDGGDNDMMMNHDDGGFSQMDHDNGGPAEEQHEKDKTMNATVGLEAISTEFLGAPDKVHKINIAYAKTAKVIDMKQLKYNCWRVISSHVQAEVGPPPTQQPAASQQPDVTMPPPTQPEETRITFSALYRKVPQLLSKTMSENISKSLAFYAVLHLANEKSLLLGRQEDLNDFTIRKEDDGDAD</sequence>
<evidence type="ECO:0000256" key="9">
    <source>
        <dbReference type="ARBA" id="ARBA00023067"/>
    </source>
</evidence>
<accession>A0A6E8W571</accession>
<feature type="region of interest" description="Disordered" evidence="12">
    <location>
        <begin position="661"/>
        <end position="686"/>
    </location>
</feature>
<dbReference type="GO" id="GO:0007076">
    <property type="term" value="P:mitotic chromosome condensation"/>
    <property type="evidence" value="ECO:0007669"/>
    <property type="project" value="InterPro"/>
</dbReference>
<keyword evidence="5" id="KW-0158">Chromosome</keyword>
<dbReference type="PANTHER" id="PTHR13108:SF9">
    <property type="entry name" value="CONDENSIN COMPLEX SUBUNIT 2"/>
    <property type="match status" value="1"/>
</dbReference>
<dbReference type="GO" id="GO:0000796">
    <property type="term" value="C:condensin complex"/>
    <property type="evidence" value="ECO:0007669"/>
    <property type="project" value="InterPro"/>
</dbReference>
<feature type="region of interest" description="Disordered" evidence="12">
    <location>
        <begin position="437"/>
        <end position="469"/>
    </location>
</feature>
<reference key="1">
    <citation type="journal article" date="2019" name="Genes (Basel)">
        <title>A High-Quality De novo Genome Assembly from a Single Mosquito Using PacBio Sequencing.</title>
        <authorList>
            <person name="Kingan S.B."/>
            <person name="Heaton H."/>
            <person name="Cudini J."/>
            <person name="Lambert C.C."/>
            <person name="Baybayan P."/>
            <person name="Galvin B.D."/>
            <person name="Durbin R."/>
            <person name="Korlach J."/>
            <person name="Lawniczak M.K.N."/>
        </authorList>
    </citation>
    <scope>NUCLEOTIDE SEQUENCE [LARGE SCALE GENOMIC DNA]</scope>
    <source>
        <strain>Mali-NIH</strain>
    </source>
</reference>
<evidence type="ECO:0000256" key="10">
    <source>
        <dbReference type="ARBA" id="ARBA00023306"/>
    </source>
</evidence>
<keyword evidence="9 11" id="KW-0226">DNA condensation</keyword>
<comment type="subcellular location">
    <subcellularLocation>
        <location evidence="1">Chromosome</location>
    </subcellularLocation>
    <subcellularLocation>
        <location evidence="2">Cytoplasm</location>
    </subcellularLocation>
</comment>
<dbReference type="VEuPathDB" id="VectorBase:ACON011508"/>
<feature type="region of interest" description="Disordered" evidence="12">
    <location>
        <begin position="142"/>
        <end position="202"/>
    </location>
</feature>
<keyword evidence="14" id="KW-1185">Reference proteome</keyword>
<keyword evidence="10 11" id="KW-0131">Cell cycle</keyword>
<dbReference type="PIRSF" id="PIRSF017126">
    <property type="entry name" value="Condensin_H"/>
    <property type="match status" value="1"/>
</dbReference>
<proteinExistence type="inferred from homology"/>
<evidence type="ECO:0000313" key="13">
    <source>
        <dbReference type="EnsemblMetazoa" id="ACON011508-PA"/>
    </source>
</evidence>
<keyword evidence="6" id="KW-0963">Cytoplasm</keyword>
<evidence type="ECO:0000256" key="7">
    <source>
        <dbReference type="ARBA" id="ARBA00022618"/>
    </source>
</evidence>
<dbReference type="EnsemblMetazoa" id="ACON011508-RA">
    <property type="protein sequence ID" value="ACON011508-PA"/>
    <property type="gene ID" value="ACON011508"/>
</dbReference>
<dbReference type="AlphaFoldDB" id="A0A6E8W571"/>
<comment type="function">
    <text evidence="11">Regulatory subunit of the condensin complex, a complex required for conversion of interphase chromatin into mitotic-like condense chromosomes.</text>
</comment>
<dbReference type="GO" id="GO:0051301">
    <property type="term" value="P:cell division"/>
    <property type="evidence" value="ECO:0007669"/>
    <property type="project" value="UniProtKB-KW"/>
</dbReference>